<organism evidence="13 14">
    <name type="scientific">Elysia chlorotica</name>
    <name type="common">Eastern emerald elysia</name>
    <name type="synonym">Sea slug</name>
    <dbReference type="NCBI Taxonomy" id="188477"/>
    <lineage>
        <taxon>Eukaryota</taxon>
        <taxon>Metazoa</taxon>
        <taxon>Spiralia</taxon>
        <taxon>Lophotrochozoa</taxon>
        <taxon>Mollusca</taxon>
        <taxon>Gastropoda</taxon>
        <taxon>Heterobranchia</taxon>
        <taxon>Euthyneura</taxon>
        <taxon>Panpulmonata</taxon>
        <taxon>Sacoglossa</taxon>
        <taxon>Placobranchoidea</taxon>
        <taxon>Plakobranchidae</taxon>
        <taxon>Elysia</taxon>
    </lineage>
</organism>
<evidence type="ECO:0000256" key="1">
    <source>
        <dbReference type="ARBA" id="ARBA00004477"/>
    </source>
</evidence>
<reference evidence="13 14" key="1">
    <citation type="submission" date="2019-01" db="EMBL/GenBank/DDBJ databases">
        <title>A draft genome assembly of the solar-powered sea slug Elysia chlorotica.</title>
        <authorList>
            <person name="Cai H."/>
            <person name="Li Q."/>
            <person name="Fang X."/>
            <person name="Li J."/>
            <person name="Curtis N.E."/>
            <person name="Altenburger A."/>
            <person name="Shibata T."/>
            <person name="Feng M."/>
            <person name="Maeda T."/>
            <person name="Schwartz J.A."/>
            <person name="Shigenobu S."/>
            <person name="Lundholm N."/>
            <person name="Nishiyama T."/>
            <person name="Yang H."/>
            <person name="Hasebe M."/>
            <person name="Li S."/>
            <person name="Pierce S.K."/>
            <person name="Wang J."/>
        </authorList>
    </citation>
    <scope>NUCLEOTIDE SEQUENCE [LARGE SCALE GENOMIC DNA]</scope>
    <source>
        <strain evidence="13">EC2010</strain>
        <tissue evidence="13">Whole organism of an adult</tissue>
    </source>
</reference>
<dbReference type="GO" id="GO:0051131">
    <property type="term" value="P:chaperone-mediated protein complex assembly"/>
    <property type="evidence" value="ECO:0007669"/>
    <property type="project" value="TreeGrafter"/>
</dbReference>
<evidence type="ECO:0000256" key="4">
    <source>
        <dbReference type="ARBA" id="ARBA00006679"/>
    </source>
</evidence>
<evidence type="ECO:0000256" key="3">
    <source>
        <dbReference type="ARBA" id="ARBA00004585"/>
    </source>
</evidence>
<comment type="similarity">
    <text evidence="4">Belongs to the DoxX family.</text>
</comment>
<dbReference type="PANTHER" id="PTHR13163">
    <property type="entry name" value="SPINAL CORD EXPRESSION PROTEIN 4"/>
    <property type="match status" value="1"/>
</dbReference>
<keyword evidence="6" id="KW-0256">Endoplasmic reticulum</keyword>
<keyword evidence="11" id="KW-0968">Cytoplasmic vesicle</keyword>
<protein>
    <recommendedName>
        <fullName evidence="12">Novel acetylcholine receptor chaperone</fullName>
    </recommendedName>
</protein>
<dbReference type="Proteomes" id="UP000271974">
    <property type="component" value="Unassembled WGS sequence"/>
</dbReference>
<keyword evidence="5" id="KW-0812">Transmembrane</keyword>
<keyword evidence="9" id="KW-0576">Peroxisome</keyword>
<dbReference type="PANTHER" id="PTHR13163:SF0">
    <property type="entry name" value="NOVEL ACETYLCHOLINE RECEPTOR CHAPERONE"/>
    <property type="match status" value="1"/>
</dbReference>
<comment type="subcellular location">
    <subcellularLocation>
        <location evidence="2">Cytoplasmic vesicle</location>
    </subcellularLocation>
    <subcellularLocation>
        <location evidence="1">Endoplasmic reticulum membrane</location>
        <topology evidence="1">Multi-pass membrane protein</topology>
    </subcellularLocation>
    <subcellularLocation>
        <location evidence="3">Peroxisome membrane</location>
        <topology evidence="3">Multi-pass membrane protein</topology>
    </subcellularLocation>
</comment>
<evidence type="ECO:0000256" key="6">
    <source>
        <dbReference type="ARBA" id="ARBA00022824"/>
    </source>
</evidence>
<name>A0A433SMX9_ELYCH</name>
<evidence type="ECO:0000256" key="2">
    <source>
        <dbReference type="ARBA" id="ARBA00004541"/>
    </source>
</evidence>
<dbReference type="OrthoDB" id="432685at2759"/>
<evidence type="ECO:0000256" key="12">
    <source>
        <dbReference type="ARBA" id="ARBA00024424"/>
    </source>
</evidence>
<evidence type="ECO:0000313" key="14">
    <source>
        <dbReference type="Proteomes" id="UP000271974"/>
    </source>
</evidence>
<dbReference type="GO" id="GO:0031410">
    <property type="term" value="C:cytoplasmic vesicle"/>
    <property type="evidence" value="ECO:0007669"/>
    <property type="project" value="UniProtKB-SubCell"/>
</dbReference>
<evidence type="ECO:0000256" key="5">
    <source>
        <dbReference type="ARBA" id="ARBA00022692"/>
    </source>
</evidence>
<keyword evidence="8" id="KW-0472">Membrane</keyword>
<evidence type="ECO:0000256" key="11">
    <source>
        <dbReference type="ARBA" id="ARBA00023329"/>
    </source>
</evidence>
<dbReference type="InterPro" id="IPR040399">
    <property type="entry name" value="TMEM35A/B"/>
</dbReference>
<keyword evidence="10" id="KW-0143">Chaperone</keyword>
<comment type="caution">
    <text evidence="13">The sequence shown here is derived from an EMBL/GenBank/DDBJ whole genome shotgun (WGS) entry which is preliminary data.</text>
</comment>
<dbReference type="GO" id="GO:0005789">
    <property type="term" value="C:endoplasmic reticulum membrane"/>
    <property type="evidence" value="ECO:0007669"/>
    <property type="project" value="UniProtKB-SubCell"/>
</dbReference>
<evidence type="ECO:0000256" key="10">
    <source>
        <dbReference type="ARBA" id="ARBA00023186"/>
    </source>
</evidence>
<keyword evidence="14" id="KW-1185">Reference proteome</keyword>
<dbReference type="EMBL" id="RQTK01001392">
    <property type="protein sequence ID" value="RUS70514.1"/>
    <property type="molecule type" value="Genomic_DNA"/>
</dbReference>
<keyword evidence="7" id="KW-1133">Transmembrane helix</keyword>
<accession>A0A433SMX9</accession>
<evidence type="ECO:0000256" key="7">
    <source>
        <dbReference type="ARBA" id="ARBA00022989"/>
    </source>
</evidence>
<evidence type="ECO:0000256" key="9">
    <source>
        <dbReference type="ARBA" id="ARBA00023140"/>
    </source>
</evidence>
<evidence type="ECO:0000256" key="8">
    <source>
        <dbReference type="ARBA" id="ARBA00023136"/>
    </source>
</evidence>
<sequence length="167" mass="18287">MASVVLKVLGITLGLFFIFVGTIKLTPSVNGDIYKEMRKTYIRNSKVFPLVKQTGWKPNPHTYRKTVGSTEIICGAMLAFLPGPLKEVANVCLLTITLNDIYAHWALDEGLDKMSPAIVFSLLLTCRLVIFLQGLAAEPKSVFDKSQLDSAAGVPDGASRVDDKKDQ</sequence>
<gene>
    <name evidence="13" type="ORF">EGW08_021726</name>
</gene>
<evidence type="ECO:0000313" key="13">
    <source>
        <dbReference type="EMBL" id="RUS70514.1"/>
    </source>
</evidence>
<proteinExistence type="inferred from homology"/>
<dbReference type="STRING" id="188477.A0A433SMX9"/>
<dbReference type="GO" id="GO:0005778">
    <property type="term" value="C:peroxisomal membrane"/>
    <property type="evidence" value="ECO:0007669"/>
    <property type="project" value="UniProtKB-SubCell"/>
</dbReference>
<dbReference type="GO" id="GO:2000010">
    <property type="term" value="P:positive regulation of protein localization to cell surface"/>
    <property type="evidence" value="ECO:0007669"/>
    <property type="project" value="TreeGrafter"/>
</dbReference>
<dbReference type="AlphaFoldDB" id="A0A433SMX9"/>